<dbReference type="InterPro" id="IPR043917">
    <property type="entry name" value="DUF5753"/>
</dbReference>
<organism evidence="2 3">
    <name type="scientific">Sphaerisporangium aureirubrum</name>
    <dbReference type="NCBI Taxonomy" id="1544736"/>
    <lineage>
        <taxon>Bacteria</taxon>
        <taxon>Bacillati</taxon>
        <taxon>Actinomycetota</taxon>
        <taxon>Actinomycetes</taxon>
        <taxon>Streptosporangiales</taxon>
        <taxon>Streptosporangiaceae</taxon>
        <taxon>Sphaerisporangium</taxon>
    </lineage>
</organism>
<dbReference type="InterPro" id="IPR001387">
    <property type="entry name" value="Cro/C1-type_HTH"/>
</dbReference>
<dbReference type="InterPro" id="IPR010982">
    <property type="entry name" value="Lambda_DNA-bd_dom_sf"/>
</dbReference>
<proteinExistence type="predicted"/>
<accession>A0ABW1NG87</accession>
<dbReference type="RefSeq" id="WP_380752131.1">
    <property type="nucleotide sequence ID" value="NZ_JBHSRF010000016.1"/>
</dbReference>
<dbReference type="Pfam" id="PF19054">
    <property type="entry name" value="DUF5753"/>
    <property type="match status" value="1"/>
</dbReference>
<dbReference type="Proteomes" id="UP001596137">
    <property type="component" value="Unassembled WGS sequence"/>
</dbReference>
<dbReference type="Gene3D" id="1.10.260.40">
    <property type="entry name" value="lambda repressor-like DNA-binding domains"/>
    <property type="match status" value="1"/>
</dbReference>
<protein>
    <submittedName>
        <fullName evidence="2">Helix-turn-helix domain-containing protein</fullName>
    </submittedName>
</protein>
<dbReference type="SMART" id="SM00530">
    <property type="entry name" value="HTH_XRE"/>
    <property type="match status" value="1"/>
</dbReference>
<feature type="domain" description="HTH cro/C1-type" evidence="1">
    <location>
        <begin position="33"/>
        <end position="88"/>
    </location>
</feature>
<evidence type="ECO:0000313" key="3">
    <source>
        <dbReference type="Proteomes" id="UP001596137"/>
    </source>
</evidence>
<evidence type="ECO:0000259" key="1">
    <source>
        <dbReference type="PROSITE" id="PS50943"/>
    </source>
</evidence>
<keyword evidence="3" id="KW-1185">Reference proteome</keyword>
<name>A0ABW1NG87_9ACTN</name>
<evidence type="ECO:0000313" key="2">
    <source>
        <dbReference type="EMBL" id="MFC6082333.1"/>
    </source>
</evidence>
<dbReference type="Pfam" id="PF13560">
    <property type="entry name" value="HTH_31"/>
    <property type="match status" value="1"/>
</dbReference>
<gene>
    <name evidence="2" type="ORF">ACFP1K_14300</name>
</gene>
<dbReference type="EMBL" id="JBHSRF010000016">
    <property type="protein sequence ID" value="MFC6082333.1"/>
    <property type="molecule type" value="Genomic_DNA"/>
</dbReference>
<comment type="caution">
    <text evidence="2">The sequence shown here is derived from an EMBL/GenBank/DDBJ whole genome shotgun (WGS) entry which is preliminary data.</text>
</comment>
<dbReference type="CDD" id="cd00093">
    <property type="entry name" value="HTH_XRE"/>
    <property type="match status" value="1"/>
</dbReference>
<sequence length="302" mass="34153">MSASTAYDQPSSWRRWHVPGSPTVKRRRLSAELIQLRERAGLTHDEVCRRLEWSRGRLTHMEQNKWTRPDIGNIRLLLDLYSVSDANIREAILNLARQSRERGWWQSYRDVFRGSLPGFEAEASQMRMYEIALIPGLLQTEAYATAIFRAGYGLQAGEAAVPRRVQGRMARQAILTRDDPPRLWAVIDEAALVKPVGGTQVMREQLEHLVEMARRPNITIQVLPTMVGAHAAMACGFVILDFPGDLDPSIVYLETFTDSLFLERPDEVQTYALLHNRGVSVALTADESIAYVTALTARLPQE</sequence>
<dbReference type="PROSITE" id="PS50943">
    <property type="entry name" value="HTH_CROC1"/>
    <property type="match status" value="1"/>
</dbReference>
<dbReference type="SUPFAM" id="SSF47413">
    <property type="entry name" value="lambda repressor-like DNA-binding domains"/>
    <property type="match status" value="1"/>
</dbReference>
<reference evidence="3" key="1">
    <citation type="journal article" date="2019" name="Int. J. Syst. Evol. Microbiol.">
        <title>The Global Catalogue of Microorganisms (GCM) 10K type strain sequencing project: providing services to taxonomists for standard genome sequencing and annotation.</title>
        <authorList>
            <consortium name="The Broad Institute Genomics Platform"/>
            <consortium name="The Broad Institute Genome Sequencing Center for Infectious Disease"/>
            <person name="Wu L."/>
            <person name="Ma J."/>
        </authorList>
    </citation>
    <scope>NUCLEOTIDE SEQUENCE [LARGE SCALE GENOMIC DNA]</scope>
    <source>
        <strain evidence="3">JCM 30346</strain>
    </source>
</reference>